<accession>A0A1E4TTM6</accession>
<keyword evidence="3" id="KW-1185">Reference proteome</keyword>
<evidence type="ECO:0000259" key="1">
    <source>
        <dbReference type="Pfam" id="PF03795"/>
    </source>
</evidence>
<reference evidence="3" key="1">
    <citation type="submission" date="2016-05" db="EMBL/GenBank/DDBJ databases">
        <title>Comparative genomics of biotechnologically important yeasts.</title>
        <authorList>
            <consortium name="DOE Joint Genome Institute"/>
            <person name="Riley R."/>
            <person name="Haridas S."/>
            <person name="Wolfe K.H."/>
            <person name="Lopes M.R."/>
            <person name="Hittinger C.T."/>
            <person name="Goker M."/>
            <person name="Salamov A."/>
            <person name="Wisecaver J."/>
            <person name="Long T.M."/>
            <person name="Aerts A.L."/>
            <person name="Barry K."/>
            <person name="Choi C."/>
            <person name="Clum A."/>
            <person name="Coughlan A.Y."/>
            <person name="Deshpande S."/>
            <person name="Douglass A.P."/>
            <person name="Hanson S.J."/>
            <person name="Klenk H.-P."/>
            <person name="Labutti K."/>
            <person name="Lapidus A."/>
            <person name="Lindquist E."/>
            <person name="Lipzen A."/>
            <person name="Meier-Kolthoff J.P."/>
            <person name="Ohm R.A."/>
            <person name="Otillar R.P."/>
            <person name="Pangilinan J."/>
            <person name="Peng Y."/>
            <person name="Rokas A."/>
            <person name="Rosa C.A."/>
            <person name="Scheuner C."/>
            <person name="Sibirny A.A."/>
            <person name="Slot J.C."/>
            <person name="Stielow J.B."/>
            <person name="Sun H."/>
            <person name="Kurtzman C.P."/>
            <person name="Blackwell M."/>
            <person name="Grigoriev I.V."/>
            <person name="Jeffries T.W."/>
        </authorList>
    </citation>
    <scope>NUCLEOTIDE SEQUENCE [LARGE SCALE GENOMIC DNA]</scope>
    <source>
        <strain evidence="3">NRRL Y-2460</strain>
    </source>
</reference>
<dbReference type="InterPro" id="IPR005545">
    <property type="entry name" value="YCII"/>
</dbReference>
<feature type="domain" description="YCII-related" evidence="1">
    <location>
        <begin position="3"/>
        <end position="85"/>
    </location>
</feature>
<dbReference type="SUPFAM" id="SSF54909">
    <property type="entry name" value="Dimeric alpha+beta barrel"/>
    <property type="match status" value="1"/>
</dbReference>
<dbReference type="InterPro" id="IPR051807">
    <property type="entry name" value="Sec-metab_biosynth-assoc"/>
</dbReference>
<proteinExistence type="predicted"/>
<evidence type="ECO:0000313" key="3">
    <source>
        <dbReference type="Proteomes" id="UP000094236"/>
    </source>
</evidence>
<dbReference type="Pfam" id="PF03795">
    <property type="entry name" value="YCII"/>
    <property type="match status" value="1"/>
</dbReference>
<dbReference type="AlphaFoldDB" id="A0A1E4TTM6"/>
<evidence type="ECO:0000313" key="2">
    <source>
        <dbReference type="EMBL" id="ODV95112.1"/>
    </source>
</evidence>
<sequence>MVEWVVIVYDKPNTSRKGLREEHLAAIGPNVEKGIVKNVGAIYHDIPTADNRPFAGSSFNIEAESREEVIEFLKQDIFAKKGIWDIENALIYPYGCVYREAKKLSV</sequence>
<dbReference type="PANTHER" id="PTHR33606:SF3">
    <property type="entry name" value="PROTEIN YCII"/>
    <property type="match status" value="1"/>
</dbReference>
<dbReference type="Gene3D" id="3.30.70.1060">
    <property type="entry name" value="Dimeric alpha+beta barrel"/>
    <property type="match status" value="1"/>
</dbReference>
<dbReference type="OrthoDB" id="5519740at2759"/>
<dbReference type="Proteomes" id="UP000094236">
    <property type="component" value="Unassembled WGS sequence"/>
</dbReference>
<dbReference type="PANTHER" id="PTHR33606">
    <property type="entry name" value="PROTEIN YCII"/>
    <property type="match status" value="1"/>
</dbReference>
<dbReference type="EMBL" id="KV454014">
    <property type="protein sequence ID" value="ODV95112.1"/>
    <property type="molecule type" value="Genomic_DNA"/>
</dbReference>
<organism evidence="2 3">
    <name type="scientific">Pachysolen tannophilus NRRL Y-2460</name>
    <dbReference type="NCBI Taxonomy" id="669874"/>
    <lineage>
        <taxon>Eukaryota</taxon>
        <taxon>Fungi</taxon>
        <taxon>Dikarya</taxon>
        <taxon>Ascomycota</taxon>
        <taxon>Saccharomycotina</taxon>
        <taxon>Pichiomycetes</taxon>
        <taxon>Pachysolenaceae</taxon>
        <taxon>Pachysolen</taxon>
    </lineage>
</organism>
<dbReference type="InterPro" id="IPR011008">
    <property type="entry name" value="Dimeric_a/b-barrel"/>
</dbReference>
<protein>
    <recommendedName>
        <fullName evidence="1">YCII-related domain-containing protein</fullName>
    </recommendedName>
</protein>
<name>A0A1E4TTM6_PACTA</name>
<gene>
    <name evidence="2" type="ORF">PACTADRAFT_49863</name>
</gene>